<evidence type="ECO:0000256" key="1">
    <source>
        <dbReference type="SAM" id="Phobius"/>
    </source>
</evidence>
<protein>
    <submittedName>
        <fullName evidence="2">Uncharacterized protein</fullName>
    </submittedName>
</protein>
<evidence type="ECO:0000313" key="3">
    <source>
        <dbReference type="Proteomes" id="UP000824089"/>
    </source>
</evidence>
<keyword evidence="1" id="KW-0812">Transmembrane</keyword>
<dbReference type="EMBL" id="DVMM01000201">
    <property type="protein sequence ID" value="HIU30419.1"/>
    <property type="molecule type" value="Genomic_DNA"/>
</dbReference>
<gene>
    <name evidence="2" type="ORF">IAD50_09025</name>
</gene>
<reference evidence="2" key="2">
    <citation type="journal article" date="2021" name="PeerJ">
        <title>Extensive microbial diversity within the chicken gut microbiome revealed by metagenomics and culture.</title>
        <authorList>
            <person name="Gilroy R."/>
            <person name="Ravi A."/>
            <person name="Getino M."/>
            <person name="Pursley I."/>
            <person name="Horton D.L."/>
            <person name="Alikhan N.F."/>
            <person name="Baker D."/>
            <person name="Gharbi K."/>
            <person name="Hall N."/>
            <person name="Watson M."/>
            <person name="Adriaenssens E.M."/>
            <person name="Foster-Nyarko E."/>
            <person name="Jarju S."/>
            <person name="Secka A."/>
            <person name="Antonio M."/>
            <person name="Oren A."/>
            <person name="Chaudhuri R.R."/>
            <person name="La Ragione R."/>
            <person name="Hildebrand F."/>
            <person name="Pallen M.J."/>
        </authorList>
    </citation>
    <scope>NUCLEOTIDE SEQUENCE</scope>
    <source>
        <strain evidence="2">CHK195-4489</strain>
    </source>
</reference>
<dbReference type="AlphaFoldDB" id="A0A9D1I9H0"/>
<feature type="transmembrane region" description="Helical" evidence="1">
    <location>
        <begin position="32"/>
        <end position="52"/>
    </location>
</feature>
<organism evidence="2 3">
    <name type="scientific">Candidatus Egerieisoma faecipullorum</name>
    <dbReference type="NCBI Taxonomy" id="2840963"/>
    <lineage>
        <taxon>Bacteria</taxon>
        <taxon>Bacillati</taxon>
        <taxon>Bacillota</taxon>
        <taxon>Clostridia</taxon>
        <taxon>Eubacteriales</taxon>
        <taxon>Clostridiaceae</taxon>
        <taxon>Clostridiaceae incertae sedis</taxon>
        <taxon>Candidatus Egerieisoma</taxon>
    </lineage>
</organism>
<proteinExistence type="predicted"/>
<sequence>MKNMAAALFLFVLGMLLTMASMVLGPFGITQWSIAAAVTASVFALMGMYFAYQSWHER</sequence>
<keyword evidence="1" id="KW-0472">Membrane</keyword>
<comment type="caution">
    <text evidence="2">The sequence shown here is derived from an EMBL/GenBank/DDBJ whole genome shotgun (WGS) entry which is preliminary data.</text>
</comment>
<accession>A0A9D1I9H0</accession>
<dbReference type="Proteomes" id="UP000824089">
    <property type="component" value="Unassembled WGS sequence"/>
</dbReference>
<keyword evidence="1" id="KW-1133">Transmembrane helix</keyword>
<reference evidence="2" key="1">
    <citation type="submission" date="2020-10" db="EMBL/GenBank/DDBJ databases">
        <authorList>
            <person name="Gilroy R."/>
        </authorList>
    </citation>
    <scope>NUCLEOTIDE SEQUENCE</scope>
    <source>
        <strain evidence="2">CHK195-4489</strain>
    </source>
</reference>
<name>A0A9D1I9H0_9CLOT</name>
<evidence type="ECO:0000313" key="2">
    <source>
        <dbReference type="EMBL" id="HIU30419.1"/>
    </source>
</evidence>